<evidence type="ECO:0000313" key="1">
    <source>
        <dbReference type="EMBL" id="KAB2110950.1"/>
    </source>
</evidence>
<gene>
    <name evidence="1" type="ORF">AG0111_0g94</name>
</gene>
<name>A0ACB6G2Y3_9PLEO</name>
<protein>
    <submittedName>
        <fullName evidence="1">Uncharacterized protein</fullName>
    </submittedName>
</protein>
<comment type="caution">
    <text evidence="1">The sequence shown here is derived from an EMBL/GenBank/DDBJ whole genome shotgun (WGS) entry which is preliminary data.</text>
</comment>
<reference evidence="1 2" key="1">
    <citation type="journal article" date="2019" name="bioRxiv">
        <title>Genomics, evolutionary history and diagnostics of the Alternaria alternata species group including apple and Asian pear pathotypes.</title>
        <authorList>
            <person name="Armitage A.D."/>
            <person name="Cockerton H.M."/>
            <person name="Sreenivasaprasad S."/>
            <person name="Woodhall J.W."/>
            <person name="Lane C.R."/>
            <person name="Harrison R.J."/>
            <person name="Clarkson J.P."/>
        </authorList>
    </citation>
    <scope>NUCLEOTIDE SEQUENCE [LARGE SCALE GENOMIC DNA]</scope>
    <source>
        <strain evidence="1 2">FERA 650</strain>
    </source>
</reference>
<accession>A0ACB6G2Y3</accession>
<keyword evidence="2" id="KW-1185">Reference proteome</keyword>
<dbReference type="EMBL" id="PDWZ02000001">
    <property type="protein sequence ID" value="KAB2110950.1"/>
    <property type="molecule type" value="Genomic_DNA"/>
</dbReference>
<organism evidence="1 2">
    <name type="scientific">Alternaria gaisen</name>
    <dbReference type="NCBI Taxonomy" id="167740"/>
    <lineage>
        <taxon>Eukaryota</taxon>
        <taxon>Fungi</taxon>
        <taxon>Dikarya</taxon>
        <taxon>Ascomycota</taxon>
        <taxon>Pezizomycotina</taxon>
        <taxon>Dothideomycetes</taxon>
        <taxon>Pleosporomycetidae</taxon>
        <taxon>Pleosporales</taxon>
        <taxon>Pleosporineae</taxon>
        <taxon>Pleosporaceae</taxon>
        <taxon>Alternaria</taxon>
        <taxon>Alternaria sect. Alternaria</taxon>
    </lineage>
</organism>
<dbReference type="Proteomes" id="UP000293547">
    <property type="component" value="Unassembled WGS sequence"/>
</dbReference>
<sequence length="264" mass="27885">MVSSRSLLTVFATFIAVAASQKCYAVDGTALDSTYTPCNPSAKHSSCCASTDVCMSNGLCMGTTNESIGMIFSRGCTDSKGKDASCQQICPGVSDDSNGLKPVKAWQLQTCDSGKYCCRGADDAKSCCDNAKAPKVTTTFSATLQLQTPTATNPVAEVVATAVSTGTPFEATTTPTAHACAKEKRETAIVGGTIAGVFSMLIAGLSATVYWMYKREKRQRKLKEHYEEQFSQTNAYRKALASSAGSCRGSVLLDELKLKSSASE</sequence>
<evidence type="ECO:0000313" key="2">
    <source>
        <dbReference type="Proteomes" id="UP000293547"/>
    </source>
</evidence>
<proteinExistence type="predicted"/>